<dbReference type="Pfam" id="PF08387">
    <property type="entry name" value="FBD"/>
    <property type="match status" value="1"/>
</dbReference>
<dbReference type="Gene3D" id="3.80.10.10">
    <property type="entry name" value="Ribonuclease Inhibitor"/>
    <property type="match status" value="1"/>
</dbReference>
<evidence type="ECO:0000259" key="1">
    <source>
        <dbReference type="SMART" id="SM00579"/>
    </source>
</evidence>
<dbReference type="EMBL" id="PDCK01000043">
    <property type="protein sequence ID" value="PRQ30798.1"/>
    <property type="molecule type" value="Genomic_DNA"/>
</dbReference>
<dbReference type="Proteomes" id="UP000238479">
    <property type="component" value="Chromosome 5"/>
</dbReference>
<comment type="caution">
    <text evidence="2">The sequence shown here is derived from an EMBL/GenBank/DDBJ whole genome shotgun (WGS) entry which is preliminary data.</text>
</comment>
<sequence>MWTCVPYLYLTDLQFSSSADFIEFVDRALLVRDSAAIQKFHLDFNNCHAEDLYRIGGWIQTAVMCNVVELDLSVYSDAEEMLELPESLLTCKTLEALKLRSNSIKIPTSGCCPKLKFLYVKFSYPDNDSMDFSQFPALEYLRIGGSLGYNGFSFNISVPELKSLRISLEPRDLGEPWNFLINAPKLEKLDVSEGFLSNYTFESTKSLVEASIDIITLDDDESDASANRATKFLAGISGVKCLTLSSPFSMACSMPVFENLSKLTLLRDGHWWKILMKFLDRSPNIESFVINHESYPPTRYLAGEEEMVIDLSGCRRNPDYVEVLYWSPPESVPKCLLSSLKTITIKGFKGKEFFGYLDEMELIKYLLKNCLVLEKMTIYTPGLCWGTQEEFYNEISEAEWGSKAVQVQMIKKEFYRADGFYSFRAKSVYSDD</sequence>
<dbReference type="Pfam" id="PF23622">
    <property type="entry name" value="LRR_At1g61320_AtMIF1"/>
    <property type="match status" value="1"/>
</dbReference>
<keyword evidence="3" id="KW-1185">Reference proteome</keyword>
<protein>
    <submittedName>
        <fullName evidence="2">Putative FBD domain, leucine-rich repeat domain, L domain-containing protein</fullName>
    </submittedName>
</protein>
<dbReference type="SMART" id="SM00579">
    <property type="entry name" value="FBD"/>
    <property type="match status" value="1"/>
</dbReference>
<dbReference type="InterPro" id="IPR050232">
    <property type="entry name" value="FBL13/AtMIF1-like"/>
</dbReference>
<proteinExistence type="predicted"/>
<dbReference type="InterPro" id="IPR055357">
    <property type="entry name" value="LRR_At1g61320_AtMIF1"/>
</dbReference>
<dbReference type="PANTHER" id="PTHR31900">
    <property type="entry name" value="F-BOX/RNI SUPERFAMILY PROTEIN-RELATED"/>
    <property type="match status" value="1"/>
</dbReference>
<dbReference type="SUPFAM" id="SSF52047">
    <property type="entry name" value="RNI-like"/>
    <property type="match status" value="1"/>
</dbReference>
<accession>A0A2P6Q9D8</accession>
<dbReference type="OMA" id="FNTHMID"/>
<evidence type="ECO:0000313" key="2">
    <source>
        <dbReference type="EMBL" id="PRQ30798.1"/>
    </source>
</evidence>
<dbReference type="AlphaFoldDB" id="A0A2P6Q9D8"/>
<dbReference type="PANTHER" id="PTHR31900:SF34">
    <property type="entry name" value="EMB|CAB62440.1-RELATED"/>
    <property type="match status" value="1"/>
</dbReference>
<organism evidence="2 3">
    <name type="scientific">Rosa chinensis</name>
    <name type="common">China rose</name>
    <dbReference type="NCBI Taxonomy" id="74649"/>
    <lineage>
        <taxon>Eukaryota</taxon>
        <taxon>Viridiplantae</taxon>
        <taxon>Streptophyta</taxon>
        <taxon>Embryophyta</taxon>
        <taxon>Tracheophyta</taxon>
        <taxon>Spermatophyta</taxon>
        <taxon>Magnoliopsida</taxon>
        <taxon>eudicotyledons</taxon>
        <taxon>Gunneridae</taxon>
        <taxon>Pentapetalae</taxon>
        <taxon>rosids</taxon>
        <taxon>fabids</taxon>
        <taxon>Rosales</taxon>
        <taxon>Rosaceae</taxon>
        <taxon>Rosoideae</taxon>
        <taxon>Rosoideae incertae sedis</taxon>
        <taxon>Rosa</taxon>
    </lineage>
</organism>
<gene>
    <name evidence="2" type="ORF">RchiOBHm_Chr5g0028551</name>
</gene>
<dbReference type="InterPro" id="IPR032675">
    <property type="entry name" value="LRR_dom_sf"/>
</dbReference>
<dbReference type="Gramene" id="PRQ30798">
    <property type="protein sequence ID" value="PRQ30798"/>
    <property type="gene ID" value="RchiOBHm_Chr5g0028551"/>
</dbReference>
<dbReference type="STRING" id="74649.A0A2P6Q9D8"/>
<reference evidence="2 3" key="1">
    <citation type="journal article" date="2018" name="Nat. Genet.">
        <title>The Rosa genome provides new insights in the design of modern roses.</title>
        <authorList>
            <person name="Bendahmane M."/>
        </authorList>
    </citation>
    <scope>NUCLEOTIDE SEQUENCE [LARGE SCALE GENOMIC DNA]</scope>
    <source>
        <strain evidence="3">cv. Old Blush</strain>
    </source>
</reference>
<name>A0A2P6Q9D8_ROSCH</name>
<dbReference type="InterPro" id="IPR006566">
    <property type="entry name" value="FBD"/>
</dbReference>
<feature type="domain" description="FBD" evidence="1">
    <location>
        <begin position="334"/>
        <end position="410"/>
    </location>
</feature>
<evidence type="ECO:0000313" key="3">
    <source>
        <dbReference type="Proteomes" id="UP000238479"/>
    </source>
</evidence>